<protein>
    <recommendedName>
        <fullName evidence="1">RNA polymerase sigma factor</fullName>
    </recommendedName>
</protein>
<dbReference type="InterPro" id="IPR000838">
    <property type="entry name" value="RNA_pol_sigma70_ECF_CS"/>
</dbReference>
<dbReference type="Gene3D" id="1.10.10.10">
    <property type="entry name" value="Winged helix-like DNA-binding domain superfamily/Winged helix DNA-binding domain"/>
    <property type="match status" value="1"/>
</dbReference>
<dbReference type="InterPro" id="IPR046531">
    <property type="entry name" value="DUF6596"/>
</dbReference>
<dbReference type="SUPFAM" id="SSF88659">
    <property type="entry name" value="Sigma3 and sigma4 domains of RNA polymerase sigma factors"/>
    <property type="match status" value="1"/>
</dbReference>
<keyword evidence="1" id="KW-0238">DNA-binding</keyword>
<feature type="domain" description="RNA polymerase sigma-70 region 2" evidence="2">
    <location>
        <begin position="24"/>
        <end position="82"/>
    </location>
</feature>
<evidence type="ECO:0000259" key="4">
    <source>
        <dbReference type="Pfam" id="PF20239"/>
    </source>
</evidence>
<dbReference type="Proteomes" id="UP001596086">
    <property type="component" value="Unassembled WGS sequence"/>
</dbReference>
<name>A0ABW0RYA9_9BURK</name>
<dbReference type="EMBL" id="JBHSMZ010000005">
    <property type="protein sequence ID" value="MFC5548505.1"/>
    <property type="molecule type" value="Genomic_DNA"/>
</dbReference>
<dbReference type="InterPro" id="IPR036388">
    <property type="entry name" value="WH-like_DNA-bd_sf"/>
</dbReference>
<dbReference type="RefSeq" id="WP_379769353.1">
    <property type="nucleotide sequence ID" value="NZ_JBHSMZ010000005.1"/>
</dbReference>
<evidence type="ECO:0000259" key="3">
    <source>
        <dbReference type="Pfam" id="PF08281"/>
    </source>
</evidence>
<organism evidence="5 6">
    <name type="scientific">Massilia aerilata</name>
    <dbReference type="NCBI Taxonomy" id="453817"/>
    <lineage>
        <taxon>Bacteria</taxon>
        <taxon>Pseudomonadati</taxon>
        <taxon>Pseudomonadota</taxon>
        <taxon>Betaproteobacteria</taxon>
        <taxon>Burkholderiales</taxon>
        <taxon>Oxalobacteraceae</taxon>
        <taxon>Telluria group</taxon>
        <taxon>Massilia</taxon>
    </lineage>
</organism>
<proteinExistence type="inferred from homology"/>
<dbReference type="InterPro" id="IPR013249">
    <property type="entry name" value="RNA_pol_sigma70_r4_t2"/>
</dbReference>
<comment type="similarity">
    <text evidence="1">Belongs to the sigma-70 factor family. ECF subfamily.</text>
</comment>
<keyword evidence="6" id="KW-1185">Reference proteome</keyword>
<dbReference type="InterPro" id="IPR013325">
    <property type="entry name" value="RNA_pol_sigma_r2"/>
</dbReference>
<dbReference type="PANTHER" id="PTHR47756">
    <property type="entry name" value="BLL6612 PROTEIN-RELATED"/>
    <property type="match status" value="1"/>
</dbReference>
<dbReference type="PROSITE" id="PS01063">
    <property type="entry name" value="SIGMA70_ECF"/>
    <property type="match status" value="1"/>
</dbReference>
<feature type="domain" description="RNA polymerase sigma factor 70 region 4 type 2" evidence="3">
    <location>
        <begin position="131"/>
        <end position="182"/>
    </location>
</feature>
<gene>
    <name evidence="5" type="ORF">ACFPO9_08280</name>
</gene>
<dbReference type="Pfam" id="PF20239">
    <property type="entry name" value="DUF6596"/>
    <property type="match status" value="1"/>
</dbReference>
<keyword evidence="1" id="KW-0805">Transcription regulation</keyword>
<feature type="domain" description="DUF6596" evidence="4">
    <location>
        <begin position="200"/>
        <end position="301"/>
    </location>
</feature>
<evidence type="ECO:0000256" key="1">
    <source>
        <dbReference type="RuleBase" id="RU000716"/>
    </source>
</evidence>
<dbReference type="InterPro" id="IPR007627">
    <property type="entry name" value="RNA_pol_sigma70_r2"/>
</dbReference>
<dbReference type="SUPFAM" id="SSF88946">
    <property type="entry name" value="Sigma2 domain of RNA polymerase sigma factors"/>
    <property type="match status" value="1"/>
</dbReference>
<reference evidence="6" key="1">
    <citation type="journal article" date="2019" name="Int. J. Syst. Evol. Microbiol.">
        <title>The Global Catalogue of Microorganisms (GCM) 10K type strain sequencing project: providing services to taxonomists for standard genome sequencing and annotation.</title>
        <authorList>
            <consortium name="The Broad Institute Genomics Platform"/>
            <consortium name="The Broad Institute Genome Sequencing Center for Infectious Disease"/>
            <person name="Wu L."/>
            <person name="Ma J."/>
        </authorList>
    </citation>
    <scope>NUCLEOTIDE SEQUENCE [LARGE SCALE GENOMIC DNA]</scope>
    <source>
        <strain evidence="6">CGMCC 4.5798</strain>
    </source>
</reference>
<dbReference type="PANTHER" id="PTHR47756:SF1">
    <property type="entry name" value="BLL0085 PROTEIN"/>
    <property type="match status" value="1"/>
</dbReference>
<dbReference type="Pfam" id="PF04542">
    <property type="entry name" value="Sigma70_r2"/>
    <property type="match status" value="1"/>
</dbReference>
<dbReference type="InterPro" id="IPR013324">
    <property type="entry name" value="RNA_pol_sigma_r3/r4-like"/>
</dbReference>
<keyword evidence="1" id="KW-0731">Sigma factor</keyword>
<dbReference type="Gene3D" id="1.10.1740.10">
    <property type="match status" value="1"/>
</dbReference>
<comment type="caution">
    <text evidence="5">The sequence shown here is derived from an EMBL/GenBank/DDBJ whole genome shotgun (WGS) entry which is preliminary data.</text>
</comment>
<accession>A0ABW0RYA9</accession>
<dbReference type="Pfam" id="PF08281">
    <property type="entry name" value="Sigma70_r4_2"/>
    <property type="match status" value="1"/>
</dbReference>
<evidence type="ECO:0000313" key="5">
    <source>
        <dbReference type="EMBL" id="MFC5548505.1"/>
    </source>
</evidence>
<evidence type="ECO:0000259" key="2">
    <source>
        <dbReference type="Pfam" id="PF04542"/>
    </source>
</evidence>
<keyword evidence="1" id="KW-0804">Transcription</keyword>
<sequence>MTAASQASDIGRTVEAVWRMESARITGALSRMLRDVGIAEELAQDAMLQALESWPRDGVPERPGAWLMQVAKHRALDHLRHASMHANKEGELSWEMDEQLRDQSGQRRPDELAELAQLAEGDIDDDVLRLMFVACHPVLSSEARAALTLKLVGGLATPEIARAFLVPEATVAQRIVRAKRTLAEARVPFEVPRGEERKPRLASVLQVIYLIYNEGYSASAGADWLRPGLCREALRLGRVLAELAPEEGEVHGLVALMEIQSSRERARTGPNGEPVLLLDQDRSRWDQLLIRRGLAALDRAASRGSLGPYALQAAIAACHARALRPDATDWVRIAALYDALSQLRPSPIVELNRAVALGMAYGPAEGLALADQLLDLPVLRNYHLLPSVRGDLLARLGRHAEARAEFERAAGLTQNERERTLLLARAHEQKGLTHG</sequence>
<evidence type="ECO:0000313" key="6">
    <source>
        <dbReference type="Proteomes" id="UP001596086"/>
    </source>
</evidence>